<keyword evidence="2 7" id="KW-0812">Transmembrane</keyword>
<evidence type="ECO:0000256" key="7">
    <source>
        <dbReference type="HAMAP-Rule" id="MF_02065"/>
    </source>
</evidence>
<comment type="function">
    <text evidence="7">Functions as a peptidoglycan terminase that cleaves nascent peptidoglycan strands endolytically to terminate their elongation.</text>
</comment>
<keyword evidence="5 7" id="KW-0456">Lyase</keyword>
<name>A0ABR6U661_9ACTN</name>
<dbReference type="InterPro" id="IPR003770">
    <property type="entry name" value="MLTG-like"/>
</dbReference>
<dbReference type="HAMAP" id="MF_02065">
    <property type="entry name" value="MltG"/>
    <property type="match status" value="1"/>
</dbReference>
<proteinExistence type="inferred from homology"/>
<dbReference type="Pfam" id="PF02618">
    <property type="entry name" value="YceG"/>
    <property type="match status" value="1"/>
</dbReference>
<comment type="caution">
    <text evidence="9">The sequence shown here is derived from an EMBL/GenBank/DDBJ whole genome shotgun (WGS) entry which is preliminary data.</text>
</comment>
<evidence type="ECO:0000256" key="8">
    <source>
        <dbReference type="SAM" id="MobiDB-lite"/>
    </source>
</evidence>
<organism evidence="9 10">
    <name type="scientific">Nocardioides deserti</name>
    <dbReference type="NCBI Taxonomy" id="1588644"/>
    <lineage>
        <taxon>Bacteria</taxon>
        <taxon>Bacillati</taxon>
        <taxon>Actinomycetota</taxon>
        <taxon>Actinomycetes</taxon>
        <taxon>Propionibacteriales</taxon>
        <taxon>Nocardioidaceae</taxon>
        <taxon>Nocardioides</taxon>
    </lineage>
</organism>
<comment type="subcellular location">
    <subcellularLocation>
        <location evidence="7">Cell membrane</location>
        <topology evidence="7">Single-pass membrane protein</topology>
    </subcellularLocation>
</comment>
<dbReference type="PANTHER" id="PTHR30518:SF2">
    <property type="entry name" value="ENDOLYTIC MUREIN TRANSGLYCOSYLASE"/>
    <property type="match status" value="1"/>
</dbReference>
<dbReference type="NCBIfam" id="TIGR00247">
    <property type="entry name" value="endolytic transglycosylase MltG"/>
    <property type="match status" value="1"/>
</dbReference>
<keyword evidence="4 7" id="KW-0472">Membrane</keyword>
<keyword evidence="6 7" id="KW-0961">Cell wall biogenesis/degradation</keyword>
<feature type="region of interest" description="Disordered" evidence="8">
    <location>
        <begin position="1"/>
        <end position="25"/>
    </location>
</feature>
<dbReference type="Gene3D" id="3.30.1490.480">
    <property type="entry name" value="Endolytic murein transglycosylase"/>
    <property type="match status" value="1"/>
</dbReference>
<evidence type="ECO:0000313" key="9">
    <source>
        <dbReference type="EMBL" id="MBC2959863.1"/>
    </source>
</evidence>
<dbReference type="EC" id="4.2.2.29" evidence="7"/>
<keyword evidence="10" id="KW-1185">Reference proteome</keyword>
<evidence type="ECO:0000256" key="2">
    <source>
        <dbReference type="ARBA" id="ARBA00022692"/>
    </source>
</evidence>
<reference evidence="9 10" key="1">
    <citation type="submission" date="2020-08" db="EMBL/GenBank/DDBJ databases">
        <title>novel species in genus Nocardioides.</title>
        <authorList>
            <person name="Zhang G."/>
        </authorList>
    </citation>
    <scope>NUCLEOTIDE SEQUENCE [LARGE SCALE GENOMIC DNA]</scope>
    <source>
        <strain evidence="9 10">SC8A-24</strain>
    </source>
</reference>
<feature type="transmembrane region" description="Helical" evidence="7">
    <location>
        <begin position="31"/>
        <end position="52"/>
    </location>
</feature>
<keyword evidence="1 7" id="KW-1003">Cell membrane</keyword>
<dbReference type="Proteomes" id="UP000604001">
    <property type="component" value="Unassembled WGS sequence"/>
</dbReference>
<evidence type="ECO:0000256" key="1">
    <source>
        <dbReference type="ARBA" id="ARBA00022475"/>
    </source>
</evidence>
<accession>A0ABR6U661</accession>
<evidence type="ECO:0000256" key="3">
    <source>
        <dbReference type="ARBA" id="ARBA00022989"/>
    </source>
</evidence>
<comment type="catalytic activity">
    <reaction evidence="7">
        <text>a peptidoglycan chain = a peptidoglycan chain with N-acetyl-1,6-anhydromuramyl-[peptide] at the reducing end + a peptidoglycan chain with N-acetylglucosamine at the non-reducing end.</text>
        <dbReference type="EC" id="4.2.2.29"/>
    </reaction>
</comment>
<dbReference type="RefSeq" id="WP_186345141.1">
    <property type="nucleotide sequence ID" value="NZ_BMMR01000003.1"/>
</dbReference>
<gene>
    <name evidence="7 9" type="primary">mltG</name>
    <name evidence="9" type="ORF">H7344_06090</name>
</gene>
<feature type="compositionally biased region" description="Low complexity" evidence="8">
    <location>
        <begin position="1"/>
        <end position="13"/>
    </location>
</feature>
<dbReference type="EMBL" id="JACMYC010000003">
    <property type="protein sequence ID" value="MBC2959863.1"/>
    <property type="molecule type" value="Genomic_DNA"/>
</dbReference>
<keyword evidence="3 7" id="KW-1133">Transmembrane helix</keyword>
<comment type="similarity">
    <text evidence="7">Belongs to the transglycosylase MltG family.</text>
</comment>
<feature type="site" description="Important for catalytic activity" evidence="7">
    <location>
        <position position="257"/>
    </location>
</feature>
<evidence type="ECO:0000256" key="6">
    <source>
        <dbReference type="ARBA" id="ARBA00023316"/>
    </source>
</evidence>
<protein>
    <recommendedName>
        <fullName evidence="7">Endolytic murein transglycosylase</fullName>
        <ecNumber evidence="7">4.2.2.29</ecNumber>
    </recommendedName>
    <alternativeName>
        <fullName evidence="7">Peptidoglycan lytic transglycosylase</fullName>
    </alternativeName>
    <alternativeName>
        <fullName evidence="7">Peptidoglycan polymerization terminase</fullName>
    </alternativeName>
</protein>
<dbReference type="PANTHER" id="PTHR30518">
    <property type="entry name" value="ENDOLYTIC MUREIN TRANSGLYCOSYLASE"/>
    <property type="match status" value="1"/>
</dbReference>
<evidence type="ECO:0000256" key="4">
    <source>
        <dbReference type="ARBA" id="ARBA00023136"/>
    </source>
</evidence>
<sequence>MSDPSHPSDPLLPGDGTVPASGRRRRKRRGLPGCLAVLVALAIVAGGLYFAVTRGVAWVEDQFAEPDDFAGPGRGEVAFEVVEGDSSAAICRGLKADGVVASVQACIDAAAANPDSPGIQVGFYPLKKEMASEDAIDVLVDPANIITNAVTIPEGLNTDQVVEILAESTDFRAGAFERVLDQPDRIGLPEYAGGNPEGYLFPSTYSFGPNAKPLDMVQAMVTRWRQAADEAGLEDAAAELGYTPHELMTVASLVEAEGRGDDMPKVARVIYNRVENPDNGQTNGLLQIDAAVNYALGKEPIAVLSQDQIDSVADSPYNTYTQPGLPPGPIEAPGDAAIQAAANPAEGSWLYYVTVDLSTGETKFTDSYDEFLSFKSELQAYCANESDRC</sequence>
<evidence type="ECO:0000256" key="5">
    <source>
        <dbReference type="ARBA" id="ARBA00023239"/>
    </source>
</evidence>
<evidence type="ECO:0000313" key="10">
    <source>
        <dbReference type="Proteomes" id="UP000604001"/>
    </source>
</evidence>